<name>A0A0A9E6K2_ARUDO</name>
<organism evidence="1">
    <name type="scientific">Arundo donax</name>
    <name type="common">Giant reed</name>
    <name type="synonym">Donax arundinaceus</name>
    <dbReference type="NCBI Taxonomy" id="35708"/>
    <lineage>
        <taxon>Eukaryota</taxon>
        <taxon>Viridiplantae</taxon>
        <taxon>Streptophyta</taxon>
        <taxon>Embryophyta</taxon>
        <taxon>Tracheophyta</taxon>
        <taxon>Spermatophyta</taxon>
        <taxon>Magnoliopsida</taxon>
        <taxon>Liliopsida</taxon>
        <taxon>Poales</taxon>
        <taxon>Poaceae</taxon>
        <taxon>PACMAD clade</taxon>
        <taxon>Arundinoideae</taxon>
        <taxon>Arundineae</taxon>
        <taxon>Arundo</taxon>
    </lineage>
</organism>
<reference evidence="1" key="2">
    <citation type="journal article" date="2015" name="Data Brief">
        <title>Shoot transcriptome of the giant reed, Arundo donax.</title>
        <authorList>
            <person name="Barrero R.A."/>
            <person name="Guerrero F.D."/>
            <person name="Moolhuijzen P."/>
            <person name="Goolsby J.A."/>
            <person name="Tidwell J."/>
            <person name="Bellgard S.E."/>
            <person name="Bellgard M.I."/>
        </authorList>
    </citation>
    <scope>NUCLEOTIDE SEQUENCE</scope>
    <source>
        <tissue evidence="1">Shoot tissue taken approximately 20 cm above the soil surface</tissue>
    </source>
</reference>
<evidence type="ECO:0000313" key="1">
    <source>
        <dbReference type="EMBL" id="JAD95701.1"/>
    </source>
</evidence>
<dbReference type="EMBL" id="GBRH01202194">
    <property type="protein sequence ID" value="JAD95701.1"/>
    <property type="molecule type" value="Transcribed_RNA"/>
</dbReference>
<accession>A0A0A9E6K2</accession>
<sequence length="207" mass="22743">MGEPLLSTIGNSAIRSHLVHSQSTHDSHGLHPLQCLSCISRIKVCALYHALLPWLHHLRLKPEMRPRCRVPLTLQHPQLALPKHGRARCQLLLLAHLPSAAREAHLPAVHPSRHRGVLGELAGGGKAGGRPRAMDLAESPGAGRRLRGRLRLQLRRPRREVHGSASRRGRVELLRGGDVRREVGDGWGRGNLGGEERVRVGVLRGGD</sequence>
<protein>
    <submittedName>
        <fullName evidence="1">Uncharacterized protein</fullName>
    </submittedName>
</protein>
<reference evidence="1" key="1">
    <citation type="submission" date="2014-09" db="EMBL/GenBank/DDBJ databases">
        <authorList>
            <person name="Magalhaes I.L.F."/>
            <person name="Oliveira U."/>
            <person name="Santos F.R."/>
            <person name="Vidigal T.H.D.A."/>
            <person name="Brescovit A.D."/>
            <person name="Santos A.J."/>
        </authorList>
    </citation>
    <scope>NUCLEOTIDE SEQUENCE</scope>
    <source>
        <tissue evidence="1">Shoot tissue taken approximately 20 cm above the soil surface</tissue>
    </source>
</reference>
<dbReference type="AlphaFoldDB" id="A0A0A9E6K2"/>
<proteinExistence type="predicted"/>